<evidence type="ECO:0000256" key="8">
    <source>
        <dbReference type="SAM" id="Phobius"/>
    </source>
</evidence>
<dbReference type="GO" id="GO:0009244">
    <property type="term" value="P:lipopolysaccharide core region biosynthetic process"/>
    <property type="evidence" value="ECO:0007669"/>
    <property type="project" value="TreeGrafter"/>
</dbReference>
<reference evidence="11 12" key="1">
    <citation type="submission" date="2015-03" db="EMBL/GenBank/DDBJ databases">
        <title>Draft genome sequences of two protease-producing strains of Arsukibacterium isolated from two cold and alkaline environments.</title>
        <authorList>
            <person name="Lylloff J.E."/>
            <person name="Skov L.B."/>
            <person name="Jepsen M."/>
            <person name="Hallin P.F."/>
            <person name="Sorensen S.J."/>
            <person name="Stougaard P."/>
            <person name="Glaring M.A."/>
        </authorList>
    </citation>
    <scope>NUCLEOTIDE SEQUENCE [LARGE SCALE GENOMIC DNA]</scope>
    <source>
        <strain evidence="11 12">GCM72</strain>
    </source>
</reference>
<dbReference type="InterPro" id="IPR058130">
    <property type="entry name" value="PEA_transf_C"/>
</dbReference>
<dbReference type="STRING" id="336831.WG68_13615"/>
<evidence type="ECO:0000313" key="12">
    <source>
        <dbReference type="Proteomes" id="UP000034228"/>
    </source>
</evidence>
<feature type="domain" description="Sulfatase N-terminal" evidence="9">
    <location>
        <begin position="244"/>
        <end position="531"/>
    </location>
</feature>
<dbReference type="OrthoDB" id="9786870at2"/>
<comment type="caution">
    <text evidence="11">The sequence shown here is derived from an EMBL/GenBank/DDBJ whole genome shotgun (WGS) entry which is preliminary data.</text>
</comment>
<name>A0A0M2V6S6_9GAMM</name>
<dbReference type="SUPFAM" id="SSF53649">
    <property type="entry name" value="Alkaline phosphatase-like"/>
    <property type="match status" value="1"/>
</dbReference>
<accession>A0A0M2V6S6</accession>
<keyword evidence="4" id="KW-0808">Transferase</keyword>
<feature type="transmembrane region" description="Helical" evidence="8">
    <location>
        <begin position="46"/>
        <end position="69"/>
    </location>
</feature>
<dbReference type="EMBL" id="LAHO01000013">
    <property type="protein sequence ID" value="KKO44863.1"/>
    <property type="molecule type" value="Genomic_DNA"/>
</dbReference>
<dbReference type="CDD" id="cd16017">
    <property type="entry name" value="LptA"/>
    <property type="match status" value="1"/>
</dbReference>
<evidence type="ECO:0000256" key="2">
    <source>
        <dbReference type="ARBA" id="ARBA00022475"/>
    </source>
</evidence>
<feature type="transmembrane region" description="Helical" evidence="8">
    <location>
        <begin position="12"/>
        <end position="34"/>
    </location>
</feature>
<gene>
    <name evidence="11" type="ORF">WG68_13615</name>
</gene>
<evidence type="ECO:0000259" key="9">
    <source>
        <dbReference type="Pfam" id="PF00884"/>
    </source>
</evidence>
<dbReference type="Proteomes" id="UP000034228">
    <property type="component" value="Unassembled WGS sequence"/>
</dbReference>
<dbReference type="InterPro" id="IPR012549">
    <property type="entry name" value="EptA-like_N"/>
</dbReference>
<feature type="transmembrane region" description="Helical" evidence="8">
    <location>
        <begin position="162"/>
        <end position="182"/>
    </location>
</feature>
<dbReference type="Pfam" id="PF08019">
    <property type="entry name" value="EptA_B_N"/>
    <property type="match status" value="1"/>
</dbReference>
<evidence type="ECO:0000256" key="4">
    <source>
        <dbReference type="ARBA" id="ARBA00022679"/>
    </source>
</evidence>
<dbReference type="PANTHER" id="PTHR30443">
    <property type="entry name" value="INNER MEMBRANE PROTEIN"/>
    <property type="match status" value="1"/>
</dbReference>
<dbReference type="RefSeq" id="WP_046558250.1">
    <property type="nucleotide sequence ID" value="NZ_LAHO01000013.1"/>
</dbReference>
<evidence type="ECO:0000256" key="1">
    <source>
        <dbReference type="ARBA" id="ARBA00004429"/>
    </source>
</evidence>
<comment type="subcellular location">
    <subcellularLocation>
        <location evidence="1">Cell inner membrane</location>
        <topology evidence="1">Multi-pass membrane protein</topology>
    </subcellularLocation>
</comment>
<evidence type="ECO:0000256" key="7">
    <source>
        <dbReference type="ARBA" id="ARBA00023136"/>
    </source>
</evidence>
<dbReference type="InterPro" id="IPR040423">
    <property type="entry name" value="PEA_transferase"/>
</dbReference>
<evidence type="ECO:0000256" key="6">
    <source>
        <dbReference type="ARBA" id="ARBA00022989"/>
    </source>
</evidence>
<dbReference type="Gene3D" id="3.40.720.10">
    <property type="entry name" value="Alkaline Phosphatase, subunit A"/>
    <property type="match status" value="1"/>
</dbReference>
<dbReference type="GO" id="GO:0005886">
    <property type="term" value="C:plasma membrane"/>
    <property type="evidence" value="ECO:0007669"/>
    <property type="project" value="UniProtKB-SubCell"/>
</dbReference>
<keyword evidence="5 8" id="KW-0812">Transmembrane</keyword>
<keyword evidence="3" id="KW-0997">Cell inner membrane</keyword>
<evidence type="ECO:0000313" key="11">
    <source>
        <dbReference type="EMBL" id="KKO44863.1"/>
    </source>
</evidence>
<dbReference type="PANTHER" id="PTHR30443:SF0">
    <property type="entry name" value="PHOSPHOETHANOLAMINE TRANSFERASE EPTA"/>
    <property type="match status" value="1"/>
</dbReference>
<evidence type="ECO:0000259" key="10">
    <source>
        <dbReference type="Pfam" id="PF08019"/>
    </source>
</evidence>
<dbReference type="InterPro" id="IPR000917">
    <property type="entry name" value="Sulfatase_N"/>
</dbReference>
<proteinExistence type="predicted"/>
<dbReference type="AlphaFoldDB" id="A0A0M2V6S6"/>
<keyword evidence="2" id="KW-1003">Cell membrane</keyword>
<dbReference type="GO" id="GO:0016776">
    <property type="term" value="F:phosphotransferase activity, phosphate group as acceptor"/>
    <property type="evidence" value="ECO:0007669"/>
    <property type="project" value="TreeGrafter"/>
</dbReference>
<keyword evidence="7 8" id="KW-0472">Membrane</keyword>
<dbReference type="PATRIC" id="fig|336831.14.peg.3493"/>
<evidence type="ECO:0008006" key="13">
    <source>
        <dbReference type="Google" id="ProtNLM"/>
    </source>
</evidence>
<dbReference type="InterPro" id="IPR017850">
    <property type="entry name" value="Alkaline_phosphatase_core_sf"/>
</dbReference>
<feature type="domain" description="Phosphoethanolamine transferase N-terminal" evidence="10">
    <location>
        <begin position="63"/>
        <end position="215"/>
    </location>
</feature>
<feature type="transmembrane region" description="Helical" evidence="8">
    <location>
        <begin position="81"/>
        <end position="103"/>
    </location>
</feature>
<dbReference type="Pfam" id="PF00884">
    <property type="entry name" value="Sulfatase"/>
    <property type="match status" value="1"/>
</dbReference>
<sequence length="551" mass="61220">MLTHSETSAKPFHGIFAVWPLSPWQLNLLSALLLTAGYNQIFINSMLAIANTSITVSLTTLLLLINLFLCQLAGEGRWQKPWLITLIVVCACSQYFMLNYGVVIDKHMLKNAMETDTTEIYGLLSVKMLPYFLFNLVLPAALLLLIPVAAKTPLATANKIRSALRYWAVLLGTLSLTIVLVASQFQTYASVFREHRYLKQQTLPLSALTATIGLLAATPASPRSHQSYATDAVQQLPPGAKPRLIIFVLGETVRADHLGINGYPHDTTPNLAQRKLINFGAISACGTATAISVPCLLSHLTKDNYDEAVAKHSDNVLDVLQRAGIKVLWRNNNSGCKSMCDRVQPDSQFAINSRYHCNDGACPDLALLEGLTQRILQQDSANSQLIVLHQQGNHGPEYYKRSLEQHKVFLPECRTNLLNECEQQQIINAYDNAIVSTDLLLDNTITLLESFNERYDTALVYVSDHGESLGENGVYLHGLPYWMAPEAQTKVPMLFWLSDSLSHNTKLNHNCLQQKANLSHDNIFDTMLSLFAVKTTTLRPELDLLSACRNS</sequence>
<evidence type="ECO:0000256" key="3">
    <source>
        <dbReference type="ARBA" id="ARBA00022519"/>
    </source>
</evidence>
<keyword evidence="6 8" id="KW-1133">Transmembrane helix</keyword>
<protein>
    <recommendedName>
        <fullName evidence="13">Sulfatase</fullName>
    </recommendedName>
</protein>
<organism evidence="11 12">
    <name type="scientific">Arsukibacterium ikkense</name>
    <dbReference type="NCBI Taxonomy" id="336831"/>
    <lineage>
        <taxon>Bacteria</taxon>
        <taxon>Pseudomonadati</taxon>
        <taxon>Pseudomonadota</taxon>
        <taxon>Gammaproteobacteria</taxon>
        <taxon>Chromatiales</taxon>
        <taxon>Chromatiaceae</taxon>
        <taxon>Arsukibacterium</taxon>
    </lineage>
</organism>
<dbReference type="NCBIfam" id="NF028537">
    <property type="entry name" value="P_eth_NH2_trans"/>
    <property type="match status" value="1"/>
</dbReference>
<feature type="transmembrane region" description="Helical" evidence="8">
    <location>
        <begin position="131"/>
        <end position="150"/>
    </location>
</feature>
<keyword evidence="12" id="KW-1185">Reference proteome</keyword>
<evidence type="ECO:0000256" key="5">
    <source>
        <dbReference type="ARBA" id="ARBA00022692"/>
    </source>
</evidence>